<reference evidence="1 2" key="1">
    <citation type="submission" date="2016-10" db="EMBL/GenBank/DDBJ databases">
        <authorList>
            <person name="de Groot N.N."/>
        </authorList>
    </citation>
    <scope>NUCLEOTIDE SEQUENCE [LARGE SCALE GENOMIC DNA]</scope>
    <source>
        <strain evidence="1 2">DSM 6793</strain>
    </source>
</reference>
<protein>
    <submittedName>
        <fullName evidence="1">Uncharacterized protein</fullName>
    </submittedName>
</protein>
<dbReference type="EMBL" id="FOLE01000002">
    <property type="protein sequence ID" value="SFB94327.1"/>
    <property type="molecule type" value="Genomic_DNA"/>
</dbReference>
<dbReference type="Proteomes" id="UP000199514">
    <property type="component" value="Unassembled WGS sequence"/>
</dbReference>
<name>A0A1I1F4X6_9BACT</name>
<dbReference type="AlphaFoldDB" id="A0A1I1F4X6"/>
<organism evidence="1 2">
    <name type="scientific">Flexibacter flexilis DSM 6793</name>
    <dbReference type="NCBI Taxonomy" id="927664"/>
    <lineage>
        <taxon>Bacteria</taxon>
        <taxon>Pseudomonadati</taxon>
        <taxon>Bacteroidota</taxon>
        <taxon>Cytophagia</taxon>
        <taxon>Cytophagales</taxon>
        <taxon>Flexibacteraceae</taxon>
        <taxon>Flexibacter</taxon>
    </lineage>
</organism>
<evidence type="ECO:0000313" key="2">
    <source>
        <dbReference type="Proteomes" id="UP000199514"/>
    </source>
</evidence>
<proteinExistence type="predicted"/>
<evidence type="ECO:0000313" key="1">
    <source>
        <dbReference type="EMBL" id="SFB94327.1"/>
    </source>
</evidence>
<accession>A0A1I1F4X6</accession>
<gene>
    <name evidence="1" type="ORF">SAMN05421780_10250</name>
</gene>
<sequence>MLYNVETGFAELVCHFNYHRIALLSVIFDTIIFN</sequence>
<keyword evidence="2" id="KW-1185">Reference proteome</keyword>